<evidence type="ECO:0000313" key="2">
    <source>
        <dbReference type="WBParaSite" id="PSAMB.scaffold120size76228.g2156.t1"/>
    </source>
</evidence>
<protein>
    <submittedName>
        <fullName evidence="2">Uncharacterized protein</fullName>
    </submittedName>
</protein>
<name>A0A914URW2_9BILA</name>
<evidence type="ECO:0000313" key="1">
    <source>
        <dbReference type="Proteomes" id="UP000887566"/>
    </source>
</evidence>
<keyword evidence="1" id="KW-1185">Reference proteome</keyword>
<organism evidence="1 2">
    <name type="scientific">Plectus sambesii</name>
    <dbReference type="NCBI Taxonomy" id="2011161"/>
    <lineage>
        <taxon>Eukaryota</taxon>
        <taxon>Metazoa</taxon>
        <taxon>Ecdysozoa</taxon>
        <taxon>Nematoda</taxon>
        <taxon>Chromadorea</taxon>
        <taxon>Plectida</taxon>
        <taxon>Plectina</taxon>
        <taxon>Plectoidea</taxon>
        <taxon>Plectidae</taxon>
        <taxon>Plectus</taxon>
    </lineage>
</organism>
<accession>A0A914URW2</accession>
<proteinExistence type="predicted"/>
<sequence>MENKVRRKRRLTLVWKKSAIDEKVANRMIHMQNVEASLAAIAPTERESVTSSRVNGLLKQLIEEKMPSTAYNDNTNDVIITGATQRNSYHGRRKQNERLIPKSVLDDVQAHAQYFQKRCNQKPLESKTASDGQNITLRSLLDSSHKLVDTSAGGDVMEQLTLQTTCLQKDRRLMEGERLLPERAHCSSCQLFQGALVEAQNRNKGLEELITILQLKALQADEQANSSEQSVHNLITDLCLLQRENEVLQRRLDLYVAPQIPQSEQAILKLPTVLWREILLD</sequence>
<dbReference type="AlphaFoldDB" id="A0A914URW2"/>
<dbReference type="Proteomes" id="UP000887566">
    <property type="component" value="Unplaced"/>
</dbReference>
<dbReference type="WBParaSite" id="PSAMB.scaffold120size76228.g2156.t1">
    <property type="protein sequence ID" value="PSAMB.scaffold120size76228.g2156.t1"/>
    <property type="gene ID" value="PSAMB.scaffold120size76228.g2156"/>
</dbReference>
<reference evidence="2" key="1">
    <citation type="submission" date="2022-11" db="UniProtKB">
        <authorList>
            <consortium name="WormBaseParasite"/>
        </authorList>
    </citation>
    <scope>IDENTIFICATION</scope>
</reference>